<evidence type="ECO:0000313" key="3">
    <source>
        <dbReference type="Proteomes" id="UP000319836"/>
    </source>
</evidence>
<dbReference type="Pfam" id="PF22751">
    <property type="entry name" value="DUF488-N3a"/>
    <property type="match status" value="1"/>
</dbReference>
<proteinExistence type="predicted"/>
<gene>
    <name evidence="2" type="ORF">E6K80_09495</name>
</gene>
<evidence type="ECO:0000313" key="2">
    <source>
        <dbReference type="EMBL" id="TMQ70143.1"/>
    </source>
</evidence>
<accession>A0A538U2Q7</accession>
<dbReference type="Proteomes" id="UP000319836">
    <property type="component" value="Unassembled WGS sequence"/>
</dbReference>
<sequence>MAIRVVRLGSPRARGEGTRIGTVRRPPRGVPKARYASENWYDVWFPNLAPSVDSMTIGRNATTAAEWARFARGYRKEMAAPESSRAIDLLAALSHHADFSVGCYCEDERRCHRSVLRQLLLERGAKVITQ</sequence>
<dbReference type="InterPro" id="IPR054495">
    <property type="entry name" value="DUF488-N3a"/>
</dbReference>
<dbReference type="EMBL" id="VBPA01000231">
    <property type="protein sequence ID" value="TMQ70143.1"/>
    <property type="molecule type" value="Genomic_DNA"/>
</dbReference>
<comment type="caution">
    <text evidence="2">The sequence shown here is derived from an EMBL/GenBank/DDBJ whole genome shotgun (WGS) entry which is preliminary data.</text>
</comment>
<organism evidence="2 3">
    <name type="scientific">Eiseniibacteriota bacterium</name>
    <dbReference type="NCBI Taxonomy" id="2212470"/>
    <lineage>
        <taxon>Bacteria</taxon>
        <taxon>Candidatus Eiseniibacteriota</taxon>
    </lineage>
</organism>
<feature type="domain" description="DUF488" evidence="1">
    <location>
        <begin position="3"/>
        <end position="124"/>
    </location>
</feature>
<protein>
    <submittedName>
        <fullName evidence="2">DUF488 family protein</fullName>
    </submittedName>
</protein>
<name>A0A538U2Q7_UNCEI</name>
<evidence type="ECO:0000259" key="1">
    <source>
        <dbReference type="Pfam" id="PF22751"/>
    </source>
</evidence>
<reference evidence="2 3" key="1">
    <citation type="journal article" date="2019" name="Nat. Microbiol.">
        <title>Mediterranean grassland soil C-N compound turnover is dependent on rainfall and depth, and is mediated by genomically divergent microorganisms.</title>
        <authorList>
            <person name="Diamond S."/>
            <person name="Andeer P.F."/>
            <person name="Li Z."/>
            <person name="Crits-Christoph A."/>
            <person name="Burstein D."/>
            <person name="Anantharaman K."/>
            <person name="Lane K.R."/>
            <person name="Thomas B.C."/>
            <person name="Pan C."/>
            <person name="Northen T.R."/>
            <person name="Banfield J.F."/>
        </authorList>
    </citation>
    <scope>NUCLEOTIDE SEQUENCE [LARGE SCALE GENOMIC DNA]</scope>
    <source>
        <strain evidence="2">WS_10</strain>
    </source>
</reference>
<dbReference type="AlphaFoldDB" id="A0A538U2Q7"/>